<evidence type="ECO:0000256" key="1">
    <source>
        <dbReference type="ARBA" id="ARBA00022723"/>
    </source>
</evidence>
<feature type="transmembrane region" description="Helical" evidence="4">
    <location>
        <begin position="93"/>
        <end position="111"/>
    </location>
</feature>
<gene>
    <name evidence="6" type="ORF">PIB30_070994</name>
</gene>
<keyword evidence="2" id="KW-0863">Zinc-finger</keyword>
<dbReference type="InterPro" id="IPR010666">
    <property type="entry name" value="Znf_GRF"/>
</dbReference>
<keyword evidence="7" id="KW-1185">Reference proteome</keyword>
<proteinExistence type="predicted"/>
<organism evidence="6 7">
    <name type="scientific">Stylosanthes scabra</name>
    <dbReference type="NCBI Taxonomy" id="79078"/>
    <lineage>
        <taxon>Eukaryota</taxon>
        <taxon>Viridiplantae</taxon>
        <taxon>Streptophyta</taxon>
        <taxon>Embryophyta</taxon>
        <taxon>Tracheophyta</taxon>
        <taxon>Spermatophyta</taxon>
        <taxon>Magnoliopsida</taxon>
        <taxon>eudicotyledons</taxon>
        <taxon>Gunneridae</taxon>
        <taxon>Pentapetalae</taxon>
        <taxon>rosids</taxon>
        <taxon>fabids</taxon>
        <taxon>Fabales</taxon>
        <taxon>Fabaceae</taxon>
        <taxon>Papilionoideae</taxon>
        <taxon>50 kb inversion clade</taxon>
        <taxon>dalbergioids sensu lato</taxon>
        <taxon>Dalbergieae</taxon>
        <taxon>Pterocarpus clade</taxon>
        <taxon>Stylosanthes</taxon>
    </lineage>
</organism>
<dbReference type="EMBL" id="JASCZI010242467">
    <property type="protein sequence ID" value="MED6211160.1"/>
    <property type="molecule type" value="Genomic_DNA"/>
</dbReference>
<comment type="caution">
    <text evidence="6">The sequence shown here is derived from an EMBL/GenBank/DDBJ whole genome shotgun (WGS) entry which is preliminary data.</text>
</comment>
<evidence type="ECO:0000256" key="2">
    <source>
        <dbReference type="ARBA" id="ARBA00022771"/>
    </source>
</evidence>
<accession>A0ABU6YP67</accession>
<reference evidence="6 7" key="1">
    <citation type="journal article" date="2023" name="Plants (Basel)">
        <title>Bridging the Gap: Combining Genomics and Transcriptomics Approaches to Understand Stylosanthes scabra, an Orphan Legume from the Brazilian Caatinga.</title>
        <authorList>
            <person name="Ferreira-Neto J.R.C."/>
            <person name="da Silva M.D."/>
            <person name="Binneck E."/>
            <person name="de Melo N.F."/>
            <person name="da Silva R.H."/>
            <person name="de Melo A.L.T.M."/>
            <person name="Pandolfi V."/>
            <person name="Bustamante F.O."/>
            <person name="Brasileiro-Vidal A.C."/>
            <person name="Benko-Iseppon A.M."/>
        </authorList>
    </citation>
    <scope>NUCLEOTIDE SEQUENCE [LARGE SCALE GENOMIC DNA]</scope>
    <source>
        <tissue evidence="6">Leaves</tissue>
    </source>
</reference>
<dbReference type="Proteomes" id="UP001341840">
    <property type="component" value="Unassembled WGS sequence"/>
</dbReference>
<feature type="domain" description="GRF-type" evidence="5">
    <location>
        <begin position="24"/>
        <end position="63"/>
    </location>
</feature>
<evidence type="ECO:0000256" key="3">
    <source>
        <dbReference type="ARBA" id="ARBA00022833"/>
    </source>
</evidence>
<dbReference type="Pfam" id="PF06839">
    <property type="entry name" value="Zn_ribbon_GRF"/>
    <property type="match status" value="1"/>
</dbReference>
<sequence length="130" mass="14617">MSSGGLRSSRSTRSAQRRGLLWSHGLRHALRVAGTKENPGRRFWGCVYYEVQEHCDFFCWADKEQLEDDAENVKLRKKVLSLKTKVRACKAEGCCVCWVVWVAMAVLVVVATCRGKYSSSMVACGCNDHV</sequence>
<dbReference type="PANTHER" id="PTHR33248">
    <property type="entry name" value="ZINC ION-BINDING PROTEIN"/>
    <property type="match status" value="1"/>
</dbReference>
<evidence type="ECO:0000313" key="6">
    <source>
        <dbReference type="EMBL" id="MED6211160.1"/>
    </source>
</evidence>
<evidence type="ECO:0000256" key="4">
    <source>
        <dbReference type="SAM" id="Phobius"/>
    </source>
</evidence>
<protein>
    <recommendedName>
        <fullName evidence="5">GRF-type domain-containing protein</fullName>
    </recommendedName>
</protein>
<evidence type="ECO:0000313" key="7">
    <source>
        <dbReference type="Proteomes" id="UP001341840"/>
    </source>
</evidence>
<keyword evidence="1" id="KW-0479">Metal-binding</keyword>
<keyword evidence="4" id="KW-0812">Transmembrane</keyword>
<evidence type="ECO:0000259" key="5">
    <source>
        <dbReference type="Pfam" id="PF06839"/>
    </source>
</evidence>
<keyword evidence="4" id="KW-1133">Transmembrane helix</keyword>
<name>A0ABU6YP67_9FABA</name>
<keyword evidence="4" id="KW-0472">Membrane</keyword>
<keyword evidence="3" id="KW-0862">Zinc</keyword>